<gene>
    <name evidence="1" type="ORF">D1Z90_12155</name>
</gene>
<proteinExistence type="predicted"/>
<dbReference type="EMBL" id="QZCH01000015">
    <property type="protein sequence ID" value="RJG42615.1"/>
    <property type="molecule type" value="Genomic_DNA"/>
</dbReference>
<evidence type="ECO:0000313" key="2">
    <source>
        <dbReference type="Proteomes" id="UP000283255"/>
    </source>
</evidence>
<reference evidence="1 2" key="1">
    <citation type="submission" date="2018-09" db="EMBL/GenBank/DDBJ databases">
        <authorList>
            <person name="Wang F."/>
        </authorList>
    </citation>
    <scope>NUCLEOTIDE SEQUENCE [LARGE SCALE GENOMIC DNA]</scope>
    <source>
        <strain evidence="1 2">PLHSC7-2</strain>
    </source>
</reference>
<name>A0A418YDK6_9GAMM</name>
<organism evidence="1 2">
    <name type="scientific">Motilimonas pumila</name>
    <dbReference type="NCBI Taxonomy" id="2303987"/>
    <lineage>
        <taxon>Bacteria</taxon>
        <taxon>Pseudomonadati</taxon>
        <taxon>Pseudomonadota</taxon>
        <taxon>Gammaproteobacteria</taxon>
        <taxon>Alteromonadales</taxon>
        <taxon>Alteromonadales genera incertae sedis</taxon>
        <taxon>Motilimonas</taxon>
    </lineage>
</organism>
<comment type="caution">
    <text evidence="1">The sequence shown here is derived from an EMBL/GenBank/DDBJ whole genome shotgun (WGS) entry which is preliminary data.</text>
</comment>
<dbReference type="Proteomes" id="UP000283255">
    <property type="component" value="Unassembled WGS sequence"/>
</dbReference>
<dbReference type="AlphaFoldDB" id="A0A418YDK6"/>
<keyword evidence="2" id="KW-1185">Reference proteome</keyword>
<reference evidence="1 2" key="2">
    <citation type="submission" date="2019-01" db="EMBL/GenBank/DDBJ databases">
        <title>Motilimonas pumilus sp. nov., isolated from the gut of sea cucumber (Apostichopus japonicus).</title>
        <authorList>
            <person name="Wang F.-Q."/>
            <person name="Ren L.-H."/>
            <person name="Lin Y.-W."/>
            <person name="Sun G.-H."/>
            <person name="Du Z.-J."/>
            <person name="Zhao J.-X."/>
            <person name="Liu X.-J."/>
            <person name="Liu L.-J."/>
        </authorList>
    </citation>
    <scope>NUCLEOTIDE SEQUENCE [LARGE SCALE GENOMIC DNA]</scope>
    <source>
        <strain evidence="1 2">PLHSC7-2</strain>
    </source>
</reference>
<sequence length="144" mass="16285">MKKWLIALLLGLLLTGVGYKGWQQYQQVRQVQLALEYGIDIAELLTDISQDWQLSRIEAWMTPGNFAANRATLTQLMQQSAYLGKMQSCTEMRLLELDNYGVADNIAMHAQCRFEHGMANVTLVLQVNQPTRAELIAILIAENT</sequence>
<evidence type="ECO:0000313" key="1">
    <source>
        <dbReference type="EMBL" id="RJG42615.1"/>
    </source>
</evidence>
<accession>A0A418YDK6</accession>
<dbReference type="RefSeq" id="WP_119911041.1">
    <property type="nucleotide sequence ID" value="NZ_QZCH01000015.1"/>
</dbReference>
<protein>
    <submittedName>
        <fullName evidence="1">Uncharacterized protein</fullName>
    </submittedName>
</protein>